<comment type="caution">
    <text evidence="1">The sequence shown here is derived from an EMBL/GenBank/DDBJ whole genome shotgun (WGS) entry which is preliminary data.</text>
</comment>
<name>A0A5A7R8X0_STRAF</name>
<protein>
    <submittedName>
        <fullName evidence="1">Protocadherin-11 X-linked</fullName>
    </submittedName>
</protein>
<keyword evidence="2" id="KW-1185">Reference proteome</keyword>
<reference evidence="2" key="1">
    <citation type="journal article" date="2019" name="Curr. Biol.">
        <title>Genome Sequence of Striga asiatica Provides Insight into the Evolution of Plant Parasitism.</title>
        <authorList>
            <person name="Yoshida S."/>
            <person name="Kim S."/>
            <person name="Wafula E.K."/>
            <person name="Tanskanen J."/>
            <person name="Kim Y.M."/>
            <person name="Honaas L."/>
            <person name="Yang Z."/>
            <person name="Spallek T."/>
            <person name="Conn C.E."/>
            <person name="Ichihashi Y."/>
            <person name="Cheong K."/>
            <person name="Cui S."/>
            <person name="Der J.P."/>
            <person name="Gundlach H."/>
            <person name="Jiao Y."/>
            <person name="Hori C."/>
            <person name="Ishida J.K."/>
            <person name="Kasahara H."/>
            <person name="Kiba T."/>
            <person name="Kim M.S."/>
            <person name="Koo N."/>
            <person name="Laohavisit A."/>
            <person name="Lee Y.H."/>
            <person name="Lumba S."/>
            <person name="McCourt P."/>
            <person name="Mortimer J.C."/>
            <person name="Mutuku J.M."/>
            <person name="Nomura T."/>
            <person name="Sasaki-Sekimoto Y."/>
            <person name="Seto Y."/>
            <person name="Wang Y."/>
            <person name="Wakatake T."/>
            <person name="Sakakibara H."/>
            <person name="Demura T."/>
            <person name="Yamaguchi S."/>
            <person name="Yoneyama K."/>
            <person name="Manabe R.I."/>
            <person name="Nelson D.C."/>
            <person name="Schulman A.H."/>
            <person name="Timko M.P."/>
            <person name="dePamphilis C.W."/>
            <person name="Choi D."/>
            <person name="Shirasu K."/>
        </authorList>
    </citation>
    <scope>NUCLEOTIDE SEQUENCE [LARGE SCALE GENOMIC DNA]</scope>
    <source>
        <strain evidence="2">cv. UVA1</strain>
    </source>
</reference>
<gene>
    <name evidence="1" type="ORF">STAS_30199</name>
</gene>
<evidence type="ECO:0000313" key="2">
    <source>
        <dbReference type="Proteomes" id="UP000325081"/>
    </source>
</evidence>
<sequence>MLLPFRLLRHGRRQPCVMQMHRVLKLIKGNQRKILGWAPQPSQPIIISHLYIFSRSAISLSSPPTISISLLHRSLFLAGVKIPHTPPTLMTHAQEIRGVFLLWSAADGTEATRRWTAVDDGVAAR</sequence>
<evidence type="ECO:0000313" key="1">
    <source>
        <dbReference type="EMBL" id="GER52721.1"/>
    </source>
</evidence>
<proteinExistence type="predicted"/>
<dbReference type="EMBL" id="BKCP01010514">
    <property type="protein sequence ID" value="GER52721.1"/>
    <property type="molecule type" value="Genomic_DNA"/>
</dbReference>
<accession>A0A5A7R8X0</accession>
<organism evidence="1 2">
    <name type="scientific">Striga asiatica</name>
    <name type="common">Asiatic witchweed</name>
    <name type="synonym">Buchnera asiatica</name>
    <dbReference type="NCBI Taxonomy" id="4170"/>
    <lineage>
        <taxon>Eukaryota</taxon>
        <taxon>Viridiplantae</taxon>
        <taxon>Streptophyta</taxon>
        <taxon>Embryophyta</taxon>
        <taxon>Tracheophyta</taxon>
        <taxon>Spermatophyta</taxon>
        <taxon>Magnoliopsida</taxon>
        <taxon>eudicotyledons</taxon>
        <taxon>Gunneridae</taxon>
        <taxon>Pentapetalae</taxon>
        <taxon>asterids</taxon>
        <taxon>lamiids</taxon>
        <taxon>Lamiales</taxon>
        <taxon>Orobanchaceae</taxon>
        <taxon>Buchnereae</taxon>
        <taxon>Striga</taxon>
    </lineage>
</organism>
<dbReference type="Proteomes" id="UP000325081">
    <property type="component" value="Unassembled WGS sequence"/>
</dbReference>
<dbReference type="AlphaFoldDB" id="A0A5A7R8X0"/>